<keyword evidence="4" id="KW-1185">Reference proteome</keyword>
<name>A0A553ZY74_9BACI</name>
<reference evidence="3 4" key="1">
    <citation type="submission" date="2019-07" db="EMBL/GenBank/DDBJ databases">
        <authorList>
            <person name="Park Y.J."/>
            <person name="Jeong S.E."/>
            <person name="Jung H.S."/>
        </authorList>
    </citation>
    <scope>NUCLEOTIDE SEQUENCE [LARGE SCALE GENOMIC DNA]</scope>
    <source>
        <strain evidence="4">P16(2019)</strain>
    </source>
</reference>
<dbReference type="Proteomes" id="UP000318521">
    <property type="component" value="Unassembled WGS sequence"/>
</dbReference>
<evidence type="ECO:0000256" key="1">
    <source>
        <dbReference type="ARBA" id="ARBA00006525"/>
    </source>
</evidence>
<sequence>MSWKRLKQLIMKDPALIKIYSLSPSELHDYVIPSLKNPQEFYLDLHRSPPNQTFKQLLHDNIDVLTYFDLEYPRLLKQIYDPPWVLYMKGNSKLLQLERSLAVVGTRHPTKLGTKSISSLLPPLINQKFIIISGLARGIDRLAHIEAIKHGGATIAVLGSGLNVPYPKENLQLFNYMCHHQLVISEYPPATPPTKWQFPNRNRIISGLAQGLLVVEAAKKSGSLISADQALEQGREVFAVPGPIFSDMSQGTNHLIQQGAKLVREPEDILSELQVHTRHLS</sequence>
<dbReference type="AlphaFoldDB" id="A0A553ZY74"/>
<proteinExistence type="inferred from homology"/>
<accession>A0A553ZY74</accession>
<evidence type="ECO:0000259" key="2">
    <source>
        <dbReference type="Pfam" id="PF02481"/>
    </source>
</evidence>
<dbReference type="Gene3D" id="3.40.50.450">
    <property type="match status" value="1"/>
</dbReference>
<dbReference type="PANTHER" id="PTHR43022">
    <property type="entry name" value="PROTEIN SMF"/>
    <property type="match status" value="1"/>
</dbReference>
<dbReference type="OrthoDB" id="9785707at2"/>
<dbReference type="InterPro" id="IPR003488">
    <property type="entry name" value="DprA"/>
</dbReference>
<gene>
    <name evidence="3" type="primary">dprA</name>
    <name evidence="3" type="ORF">FN960_11365</name>
</gene>
<feature type="domain" description="Smf/DprA SLOG" evidence="2">
    <location>
        <begin position="64"/>
        <end position="273"/>
    </location>
</feature>
<organism evidence="3 4">
    <name type="scientific">Alkalicoccobacillus porphyridii</name>
    <dbReference type="NCBI Taxonomy" id="2597270"/>
    <lineage>
        <taxon>Bacteria</taxon>
        <taxon>Bacillati</taxon>
        <taxon>Bacillota</taxon>
        <taxon>Bacilli</taxon>
        <taxon>Bacillales</taxon>
        <taxon>Bacillaceae</taxon>
        <taxon>Alkalicoccobacillus</taxon>
    </lineage>
</organism>
<comment type="caution">
    <text evidence="3">The sequence shown here is derived from an EMBL/GenBank/DDBJ whole genome shotgun (WGS) entry which is preliminary data.</text>
</comment>
<evidence type="ECO:0000313" key="3">
    <source>
        <dbReference type="EMBL" id="TSB46398.1"/>
    </source>
</evidence>
<dbReference type="SUPFAM" id="SSF102405">
    <property type="entry name" value="MCP/YpsA-like"/>
    <property type="match status" value="1"/>
</dbReference>
<dbReference type="NCBIfam" id="TIGR00732">
    <property type="entry name" value="dprA"/>
    <property type="match status" value="1"/>
</dbReference>
<dbReference type="PANTHER" id="PTHR43022:SF1">
    <property type="entry name" value="PROTEIN SMF"/>
    <property type="match status" value="1"/>
</dbReference>
<dbReference type="Pfam" id="PF02481">
    <property type="entry name" value="DNA_processg_A"/>
    <property type="match status" value="1"/>
</dbReference>
<evidence type="ECO:0000313" key="4">
    <source>
        <dbReference type="Proteomes" id="UP000318521"/>
    </source>
</evidence>
<protein>
    <submittedName>
        <fullName evidence="3">DNA-protecting protein DprA</fullName>
    </submittedName>
</protein>
<dbReference type="GO" id="GO:0009294">
    <property type="term" value="P:DNA-mediated transformation"/>
    <property type="evidence" value="ECO:0007669"/>
    <property type="project" value="InterPro"/>
</dbReference>
<dbReference type="InterPro" id="IPR057666">
    <property type="entry name" value="DrpA_SLOG"/>
</dbReference>
<dbReference type="EMBL" id="VLXZ01000006">
    <property type="protein sequence ID" value="TSB46398.1"/>
    <property type="molecule type" value="Genomic_DNA"/>
</dbReference>
<comment type="similarity">
    <text evidence="1">Belongs to the DprA/Smf family.</text>
</comment>